<dbReference type="Proteomes" id="UP000784294">
    <property type="component" value="Unassembled WGS sequence"/>
</dbReference>
<name>A0A448XBD8_9PLAT</name>
<sequence>MTQAFRHDHDGVRPTCLWVFTLDIADLGFISATSTKMERDTLANKHTYLTAHIVSEVKAILQFGHTCSLQSPSPAREQVLIHNACPDAAEAAIRSHEGGMHFLQREPLY</sequence>
<keyword evidence="2" id="KW-1185">Reference proteome</keyword>
<comment type="caution">
    <text evidence="1">The sequence shown here is derived from an EMBL/GenBank/DDBJ whole genome shotgun (WGS) entry which is preliminary data.</text>
</comment>
<dbReference type="AlphaFoldDB" id="A0A448XBD8"/>
<evidence type="ECO:0000313" key="1">
    <source>
        <dbReference type="EMBL" id="VEL32767.1"/>
    </source>
</evidence>
<gene>
    <name evidence="1" type="ORF">PXEA_LOCUS26207</name>
</gene>
<protein>
    <submittedName>
        <fullName evidence="1">Uncharacterized protein</fullName>
    </submittedName>
</protein>
<organism evidence="1 2">
    <name type="scientific">Protopolystoma xenopodis</name>
    <dbReference type="NCBI Taxonomy" id="117903"/>
    <lineage>
        <taxon>Eukaryota</taxon>
        <taxon>Metazoa</taxon>
        <taxon>Spiralia</taxon>
        <taxon>Lophotrochozoa</taxon>
        <taxon>Platyhelminthes</taxon>
        <taxon>Monogenea</taxon>
        <taxon>Polyopisthocotylea</taxon>
        <taxon>Polystomatidea</taxon>
        <taxon>Polystomatidae</taxon>
        <taxon>Protopolystoma</taxon>
    </lineage>
</organism>
<dbReference type="EMBL" id="CAAALY010244626">
    <property type="protein sequence ID" value="VEL32767.1"/>
    <property type="molecule type" value="Genomic_DNA"/>
</dbReference>
<reference evidence="1" key="1">
    <citation type="submission" date="2018-11" db="EMBL/GenBank/DDBJ databases">
        <authorList>
            <consortium name="Pathogen Informatics"/>
        </authorList>
    </citation>
    <scope>NUCLEOTIDE SEQUENCE</scope>
</reference>
<accession>A0A448XBD8</accession>
<evidence type="ECO:0000313" key="2">
    <source>
        <dbReference type="Proteomes" id="UP000784294"/>
    </source>
</evidence>
<proteinExistence type="predicted"/>